<keyword evidence="2" id="KW-1185">Reference proteome</keyword>
<dbReference type="EnsemblPlants" id="TuG1812G0300002149.01.T01">
    <property type="protein sequence ID" value="TuG1812G0300002149.01.T01"/>
    <property type="gene ID" value="TuG1812G0300002149.01"/>
</dbReference>
<evidence type="ECO:0000313" key="2">
    <source>
        <dbReference type="Proteomes" id="UP000015106"/>
    </source>
</evidence>
<dbReference type="AlphaFoldDB" id="A0A8R7TUE4"/>
<organism evidence="1 2">
    <name type="scientific">Triticum urartu</name>
    <name type="common">Red wild einkorn</name>
    <name type="synonym">Crithodium urartu</name>
    <dbReference type="NCBI Taxonomy" id="4572"/>
    <lineage>
        <taxon>Eukaryota</taxon>
        <taxon>Viridiplantae</taxon>
        <taxon>Streptophyta</taxon>
        <taxon>Embryophyta</taxon>
        <taxon>Tracheophyta</taxon>
        <taxon>Spermatophyta</taxon>
        <taxon>Magnoliopsida</taxon>
        <taxon>Liliopsida</taxon>
        <taxon>Poales</taxon>
        <taxon>Poaceae</taxon>
        <taxon>BOP clade</taxon>
        <taxon>Pooideae</taxon>
        <taxon>Triticodae</taxon>
        <taxon>Triticeae</taxon>
        <taxon>Triticinae</taxon>
        <taxon>Triticum</taxon>
    </lineage>
</organism>
<reference evidence="1" key="2">
    <citation type="submission" date="2018-03" db="EMBL/GenBank/DDBJ databases">
        <title>The Triticum urartu genome reveals the dynamic nature of wheat genome evolution.</title>
        <authorList>
            <person name="Ling H."/>
            <person name="Ma B."/>
            <person name="Shi X."/>
            <person name="Liu H."/>
            <person name="Dong L."/>
            <person name="Sun H."/>
            <person name="Cao Y."/>
            <person name="Gao Q."/>
            <person name="Zheng S."/>
            <person name="Li Y."/>
            <person name="Yu Y."/>
            <person name="Du H."/>
            <person name="Qi M."/>
            <person name="Li Y."/>
            <person name="Yu H."/>
            <person name="Cui Y."/>
            <person name="Wang N."/>
            <person name="Chen C."/>
            <person name="Wu H."/>
            <person name="Zhao Y."/>
            <person name="Zhang J."/>
            <person name="Li Y."/>
            <person name="Zhou W."/>
            <person name="Zhang B."/>
            <person name="Hu W."/>
            <person name="Eijk M."/>
            <person name="Tang J."/>
            <person name="Witsenboer H."/>
            <person name="Zhao S."/>
            <person name="Li Z."/>
            <person name="Zhang A."/>
            <person name="Wang D."/>
            <person name="Liang C."/>
        </authorList>
    </citation>
    <scope>NUCLEOTIDE SEQUENCE [LARGE SCALE GENOMIC DNA]</scope>
    <source>
        <strain evidence="1">cv. G1812</strain>
    </source>
</reference>
<sequence>MKINTLGCLYVCGVKNIHGGILCYSAAAAEDLASTPLDTASARTFLLCSFTKRNLSPPSSPSPFPSLSSPCGCRLAALFEFRREIGFAEPSVSLSATSPSPAILVSAKKNTSIQVEDTSPSLGAASPSTNIFGQ</sequence>
<dbReference type="Proteomes" id="UP000015106">
    <property type="component" value="Chromosome 3"/>
</dbReference>
<dbReference type="Gramene" id="TuG1812G0300002149.01.T01">
    <property type="protein sequence ID" value="TuG1812G0300002149.01.T01"/>
    <property type="gene ID" value="TuG1812G0300002149.01"/>
</dbReference>
<reference evidence="1" key="3">
    <citation type="submission" date="2022-06" db="UniProtKB">
        <authorList>
            <consortium name="EnsemblPlants"/>
        </authorList>
    </citation>
    <scope>IDENTIFICATION</scope>
</reference>
<reference evidence="2" key="1">
    <citation type="journal article" date="2013" name="Nature">
        <title>Draft genome of the wheat A-genome progenitor Triticum urartu.</title>
        <authorList>
            <person name="Ling H.Q."/>
            <person name="Zhao S."/>
            <person name="Liu D."/>
            <person name="Wang J."/>
            <person name="Sun H."/>
            <person name="Zhang C."/>
            <person name="Fan H."/>
            <person name="Li D."/>
            <person name="Dong L."/>
            <person name="Tao Y."/>
            <person name="Gao C."/>
            <person name="Wu H."/>
            <person name="Li Y."/>
            <person name="Cui Y."/>
            <person name="Guo X."/>
            <person name="Zheng S."/>
            <person name="Wang B."/>
            <person name="Yu K."/>
            <person name="Liang Q."/>
            <person name="Yang W."/>
            <person name="Lou X."/>
            <person name="Chen J."/>
            <person name="Feng M."/>
            <person name="Jian J."/>
            <person name="Zhang X."/>
            <person name="Luo G."/>
            <person name="Jiang Y."/>
            <person name="Liu J."/>
            <person name="Wang Z."/>
            <person name="Sha Y."/>
            <person name="Zhang B."/>
            <person name="Wu H."/>
            <person name="Tang D."/>
            <person name="Shen Q."/>
            <person name="Xue P."/>
            <person name="Zou S."/>
            <person name="Wang X."/>
            <person name="Liu X."/>
            <person name="Wang F."/>
            <person name="Yang Y."/>
            <person name="An X."/>
            <person name="Dong Z."/>
            <person name="Zhang K."/>
            <person name="Zhang X."/>
            <person name="Luo M.C."/>
            <person name="Dvorak J."/>
            <person name="Tong Y."/>
            <person name="Wang J."/>
            <person name="Yang H."/>
            <person name="Li Z."/>
            <person name="Wang D."/>
            <person name="Zhang A."/>
            <person name="Wang J."/>
        </authorList>
    </citation>
    <scope>NUCLEOTIDE SEQUENCE</scope>
    <source>
        <strain evidence="2">cv. G1812</strain>
    </source>
</reference>
<proteinExistence type="predicted"/>
<name>A0A8R7TUE4_TRIUA</name>
<protein>
    <submittedName>
        <fullName evidence="1">Uncharacterized protein</fullName>
    </submittedName>
</protein>
<evidence type="ECO:0000313" key="1">
    <source>
        <dbReference type="EnsemblPlants" id="TuG1812G0300002149.01.T01"/>
    </source>
</evidence>
<accession>A0A8R7TUE4</accession>